<evidence type="ECO:0000313" key="3">
    <source>
        <dbReference type="Proteomes" id="UP000194860"/>
    </source>
</evidence>
<dbReference type="AlphaFoldDB" id="A0A243ASU0"/>
<reference evidence="2 3" key="1">
    <citation type="submission" date="2016-10" db="EMBL/GenBank/DDBJ databases">
        <title>Comparative genomics of Bacillus thuringiensis reveals a path to pathogens against multiple invertebrate hosts.</title>
        <authorList>
            <person name="Zheng J."/>
            <person name="Gao Q."/>
            <person name="Liu H."/>
            <person name="Peng D."/>
            <person name="Ruan L."/>
            <person name="Sun M."/>
        </authorList>
    </citation>
    <scope>NUCLEOTIDE SEQUENCE [LARGE SCALE GENOMIC DNA]</scope>
    <source>
        <strain evidence="2">BGSC 4BM1</strain>
    </source>
</reference>
<feature type="transmembrane region" description="Helical" evidence="1">
    <location>
        <begin position="46"/>
        <end position="66"/>
    </location>
</feature>
<organism evidence="2 3">
    <name type="scientific">Bacillus thuringiensis serovar navarrensis</name>
    <dbReference type="NCBI Taxonomy" id="339658"/>
    <lineage>
        <taxon>Bacteria</taxon>
        <taxon>Bacillati</taxon>
        <taxon>Bacillota</taxon>
        <taxon>Bacilli</taxon>
        <taxon>Bacillales</taxon>
        <taxon>Bacillaceae</taxon>
        <taxon>Bacillus</taxon>
        <taxon>Bacillus cereus group</taxon>
    </lineage>
</organism>
<dbReference type="EMBL" id="NFDG01000006">
    <property type="protein sequence ID" value="OTY31097.1"/>
    <property type="molecule type" value="Genomic_DNA"/>
</dbReference>
<gene>
    <name evidence="2" type="ORF">BK732_00060</name>
</gene>
<feature type="transmembrane region" description="Helical" evidence="1">
    <location>
        <begin position="20"/>
        <end position="40"/>
    </location>
</feature>
<protein>
    <submittedName>
        <fullName evidence="2">Uncharacterized protein</fullName>
    </submittedName>
</protein>
<keyword evidence="1" id="KW-0472">Membrane</keyword>
<feature type="transmembrane region" description="Helical" evidence="1">
    <location>
        <begin position="101"/>
        <end position="121"/>
    </location>
</feature>
<feature type="transmembrane region" description="Helical" evidence="1">
    <location>
        <begin position="78"/>
        <end position="95"/>
    </location>
</feature>
<evidence type="ECO:0000313" key="2">
    <source>
        <dbReference type="EMBL" id="OTY31097.1"/>
    </source>
</evidence>
<keyword evidence="1" id="KW-0812">Transmembrane</keyword>
<accession>A0A243ASU0</accession>
<dbReference type="Proteomes" id="UP000194860">
    <property type="component" value="Unassembled WGS sequence"/>
</dbReference>
<comment type="caution">
    <text evidence="2">The sequence shown here is derived from an EMBL/GenBank/DDBJ whole genome shotgun (WGS) entry which is preliminary data.</text>
</comment>
<evidence type="ECO:0000256" key="1">
    <source>
        <dbReference type="SAM" id="Phobius"/>
    </source>
</evidence>
<keyword evidence="1" id="KW-1133">Transmembrane helix</keyword>
<dbReference type="RefSeq" id="WP_088030718.1">
    <property type="nucleotide sequence ID" value="NZ_NFDG01000006.1"/>
</dbReference>
<proteinExistence type="predicted"/>
<sequence>MNSSVRVQEQNEQEDTKKILEGIAVAFAFLVVGLVLYFIPDYLGNKYVTLVVSIILLTIAIIGFSIEISKTLNGSSDFTINIVLGGLFVTAAYTLHYYFPIWWINILGLIILLMGVYAVVLGMMKLVAYVFNSNGGSISTKIFLIITQILTVLSALAAIFEALGIKVDVFK</sequence>
<feature type="transmembrane region" description="Helical" evidence="1">
    <location>
        <begin position="142"/>
        <end position="165"/>
    </location>
</feature>
<name>A0A243ASU0_BACTU</name>